<gene>
    <name evidence="1" type="ORF">EPI11_11900</name>
</gene>
<protein>
    <submittedName>
        <fullName evidence="1">Uncharacterized protein</fullName>
    </submittedName>
</protein>
<keyword evidence="2" id="KW-1185">Reference proteome</keyword>
<name>A0A3S3Q8D4_9FLAO</name>
<reference evidence="1 2" key="1">
    <citation type="submission" date="2019-01" db="EMBL/GenBank/DDBJ databases">
        <title>Flavobacterium sp. nov.,isolated from freshwater.</title>
        <authorList>
            <person name="Zhang R."/>
            <person name="Du Z.-J."/>
        </authorList>
    </citation>
    <scope>NUCLEOTIDE SEQUENCE [LARGE SCALE GENOMIC DNA]</scope>
    <source>
        <strain evidence="1 2">1E403</strain>
    </source>
</reference>
<organism evidence="1 2">
    <name type="scientific">Flavobacterium cerinum</name>
    <dbReference type="NCBI Taxonomy" id="2502784"/>
    <lineage>
        <taxon>Bacteria</taxon>
        <taxon>Pseudomonadati</taxon>
        <taxon>Bacteroidota</taxon>
        <taxon>Flavobacteriia</taxon>
        <taxon>Flavobacteriales</taxon>
        <taxon>Flavobacteriaceae</taxon>
        <taxon>Flavobacterium</taxon>
    </lineage>
</organism>
<sequence>MKTFLKIGLLSLVVMVVSCKKEEQNLSIHNASSKGFYFLTKNKLEGGIAIMSLRGDEDLMLANGNKEFSKAITDEFLDKFKVNNNYVFYMVNKDDLAMPLMELKAAKMYDSIVIPAGNDITNVDLYVKDTIGGKLSLSSRVKSVTSPF</sequence>
<dbReference type="AlphaFoldDB" id="A0A3S3Q8D4"/>
<evidence type="ECO:0000313" key="2">
    <source>
        <dbReference type="Proteomes" id="UP000287527"/>
    </source>
</evidence>
<accession>A0A3S3Q8D4</accession>
<dbReference type="Proteomes" id="UP000287527">
    <property type="component" value="Unassembled WGS sequence"/>
</dbReference>
<dbReference type="RefSeq" id="WP_128390196.1">
    <property type="nucleotide sequence ID" value="NZ_SBII01000008.1"/>
</dbReference>
<proteinExistence type="predicted"/>
<evidence type="ECO:0000313" key="1">
    <source>
        <dbReference type="EMBL" id="RWW99647.1"/>
    </source>
</evidence>
<dbReference type="PROSITE" id="PS51257">
    <property type="entry name" value="PROKAR_LIPOPROTEIN"/>
    <property type="match status" value="1"/>
</dbReference>
<dbReference type="EMBL" id="SBII01000008">
    <property type="protein sequence ID" value="RWW99647.1"/>
    <property type="molecule type" value="Genomic_DNA"/>
</dbReference>
<comment type="caution">
    <text evidence="1">The sequence shown here is derived from an EMBL/GenBank/DDBJ whole genome shotgun (WGS) entry which is preliminary data.</text>
</comment>